<dbReference type="Proteomes" id="UP000683360">
    <property type="component" value="Unassembled WGS sequence"/>
</dbReference>
<dbReference type="AlphaFoldDB" id="A0A8S3UT63"/>
<dbReference type="Pfam" id="PF00386">
    <property type="entry name" value="C1q"/>
    <property type="match status" value="1"/>
</dbReference>
<protein>
    <recommendedName>
        <fullName evidence="1">C1q domain-containing protein</fullName>
    </recommendedName>
</protein>
<comment type="caution">
    <text evidence="2">The sequence shown here is derived from an EMBL/GenBank/DDBJ whole genome shotgun (WGS) entry which is preliminary data.</text>
</comment>
<reference evidence="2" key="1">
    <citation type="submission" date="2021-03" db="EMBL/GenBank/DDBJ databases">
        <authorList>
            <person name="Bekaert M."/>
        </authorList>
    </citation>
    <scope>NUCLEOTIDE SEQUENCE</scope>
</reference>
<proteinExistence type="predicted"/>
<dbReference type="EMBL" id="CAJPWZ010002812">
    <property type="protein sequence ID" value="CAG2245977.1"/>
    <property type="molecule type" value="Genomic_DNA"/>
</dbReference>
<evidence type="ECO:0000313" key="2">
    <source>
        <dbReference type="EMBL" id="CAG2245977.1"/>
    </source>
</evidence>
<gene>
    <name evidence="2" type="ORF">MEDL_57951</name>
</gene>
<evidence type="ECO:0000313" key="3">
    <source>
        <dbReference type="Proteomes" id="UP000683360"/>
    </source>
</evidence>
<dbReference type="InterPro" id="IPR008983">
    <property type="entry name" value="Tumour_necrosis_fac-like_dom"/>
</dbReference>
<feature type="domain" description="C1q" evidence="1">
    <location>
        <begin position="191"/>
        <end position="280"/>
    </location>
</feature>
<accession>A0A8S3UT63</accession>
<keyword evidence="3" id="KW-1185">Reference proteome</keyword>
<dbReference type="Gene3D" id="2.60.120.40">
    <property type="match status" value="1"/>
</dbReference>
<evidence type="ECO:0000259" key="1">
    <source>
        <dbReference type="Pfam" id="PF00386"/>
    </source>
</evidence>
<organism evidence="2 3">
    <name type="scientific">Mytilus edulis</name>
    <name type="common">Blue mussel</name>
    <dbReference type="NCBI Taxonomy" id="6550"/>
    <lineage>
        <taxon>Eukaryota</taxon>
        <taxon>Metazoa</taxon>
        <taxon>Spiralia</taxon>
        <taxon>Lophotrochozoa</taxon>
        <taxon>Mollusca</taxon>
        <taxon>Bivalvia</taxon>
        <taxon>Autobranchia</taxon>
        <taxon>Pteriomorphia</taxon>
        <taxon>Mytilida</taxon>
        <taxon>Mytiloidea</taxon>
        <taxon>Mytilidae</taxon>
        <taxon>Mytilinae</taxon>
        <taxon>Mytilus</taxon>
    </lineage>
</organism>
<sequence>MELYIGQLETEVKKLVNSTSELKTNYKKLLSDHVELQLVQEQYENRDKQCVSTVVLNSTCLDSLQNGTKHLEMLYQTTQSKVNMLISNQDAQKQDFLALYNLTLNTKTELSTFKNEISNKLHLTEVVSNKTWTTQNSQIEHLSNKIDAQVQNLRSSFASGQRDLKAQLDKESEAVFVTACVDGNDGLNGGNIKFTKIKTQHGISSYTLTSQGQFTCQNSGLYLIVASLMSSTQNGEYQIVKDGSPLVHVRIAPSDSDYHTGTGSALTQLQYGQKVAIHANPGTFVRPGYSCVSIVKLK</sequence>
<dbReference type="InterPro" id="IPR001073">
    <property type="entry name" value="C1q_dom"/>
</dbReference>
<name>A0A8S3UT63_MYTED</name>
<dbReference type="SUPFAM" id="SSF49842">
    <property type="entry name" value="TNF-like"/>
    <property type="match status" value="1"/>
</dbReference>